<dbReference type="GO" id="GO:0043565">
    <property type="term" value="F:sequence-specific DNA binding"/>
    <property type="evidence" value="ECO:0007669"/>
    <property type="project" value="InterPro"/>
</dbReference>
<dbReference type="OrthoDB" id="9802263at2"/>
<reference evidence="6 7" key="2">
    <citation type="submission" date="2019-02" db="EMBL/GenBank/DDBJ databases">
        <title>'Lichenibacterium ramalinii' gen. nov. sp. nov., 'Lichenibacterium minor' gen. nov. sp. nov.</title>
        <authorList>
            <person name="Pankratov T."/>
        </authorList>
    </citation>
    <scope>NUCLEOTIDE SEQUENCE [LARGE SCALE GENOMIC DNA]</scope>
    <source>
        <strain evidence="6 7">RmlP001</strain>
    </source>
</reference>
<reference evidence="6 7" key="1">
    <citation type="submission" date="2018-09" db="EMBL/GenBank/DDBJ databases">
        <authorList>
            <person name="Grouzdev D.S."/>
            <person name="Krutkina M.S."/>
        </authorList>
    </citation>
    <scope>NUCLEOTIDE SEQUENCE [LARGE SCALE GENOMIC DNA]</scope>
    <source>
        <strain evidence="6 7">RmlP001</strain>
    </source>
</reference>
<dbReference type="Gene3D" id="1.10.10.60">
    <property type="entry name" value="Homeodomain-like"/>
    <property type="match status" value="2"/>
</dbReference>
<evidence type="ECO:0000256" key="1">
    <source>
        <dbReference type="ARBA" id="ARBA00023015"/>
    </source>
</evidence>
<evidence type="ECO:0000256" key="4">
    <source>
        <dbReference type="SAM" id="MobiDB-lite"/>
    </source>
</evidence>
<evidence type="ECO:0000313" key="6">
    <source>
        <dbReference type="EMBL" id="RYB05328.1"/>
    </source>
</evidence>
<dbReference type="SMART" id="SM00342">
    <property type="entry name" value="HTH_ARAC"/>
    <property type="match status" value="1"/>
</dbReference>
<dbReference type="AlphaFoldDB" id="A0A4Q2REA5"/>
<feature type="compositionally biased region" description="Low complexity" evidence="4">
    <location>
        <begin position="342"/>
        <end position="358"/>
    </location>
</feature>
<dbReference type="Pfam" id="PF12833">
    <property type="entry name" value="HTH_18"/>
    <property type="match status" value="1"/>
</dbReference>
<dbReference type="PANTHER" id="PTHR46796">
    <property type="entry name" value="HTH-TYPE TRANSCRIPTIONAL ACTIVATOR RHAS-RELATED"/>
    <property type="match status" value="1"/>
</dbReference>
<dbReference type="InterPro" id="IPR050204">
    <property type="entry name" value="AraC_XylS_family_regulators"/>
</dbReference>
<name>A0A4Q2REA5_9HYPH</name>
<keyword evidence="2" id="KW-0238">DNA-binding</keyword>
<keyword evidence="3" id="KW-0804">Transcription</keyword>
<evidence type="ECO:0000256" key="3">
    <source>
        <dbReference type="ARBA" id="ARBA00023163"/>
    </source>
</evidence>
<dbReference type="SUPFAM" id="SSF46689">
    <property type="entry name" value="Homeodomain-like"/>
    <property type="match status" value="2"/>
</dbReference>
<accession>A0A4Q2REA5</accession>
<proteinExistence type="predicted"/>
<dbReference type="InterPro" id="IPR032783">
    <property type="entry name" value="AraC_lig"/>
</dbReference>
<dbReference type="Proteomes" id="UP000289411">
    <property type="component" value="Unassembled WGS sequence"/>
</dbReference>
<dbReference type="PANTHER" id="PTHR46796:SF7">
    <property type="entry name" value="ARAC FAMILY TRANSCRIPTIONAL REGULATOR"/>
    <property type="match status" value="1"/>
</dbReference>
<dbReference type="InterPro" id="IPR018060">
    <property type="entry name" value="HTH_AraC"/>
</dbReference>
<dbReference type="EMBL" id="QYBC01000007">
    <property type="protein sequence ID" value="RYB05328.1"/>
    <property type="molecule type" value="Genomic_DNA"/>
</dbReference>
<dbReference type="GO" id="GO:0003700">
    <property type="term" value="F:DNA-binding transcription factor activity"/>
    <property type="evidence" value="ECO:0007669"/>
    <property type="project" value="InterPro"/>
</dbReference>
<feature type="domain" description="HTH araC/xylS-type" evidence="5">
    <location>
        <begin position="233"/>
        <end position="331"/>
    </location>
</feature>
<dbReference type="InterPro" id="IPR009057">
    <property type="entry name" value="Homeodomain-like_sf"/>
</dbReference>
<dbReference type="InterPro" id="IPR011051">
    <property type="entry name" value="RmlC_Cupin_sf"/>
</dbReference>
<feature type="region of interest" description="Disordered" evidence="4">
    <location>
        <begin position="324"/>
        <end position="358"/>
    </location>
</feature>
<organism evidence="6 7">
    <name type="scientific">Lichenibacterium ramalinae</name>
    <dbReference type="NCBI Taxonomy" id="2316527"/>
    <lineage>
        <taxon>Bacteria</taxon>
        <taxon>Pseudomonadati</taxon>
        <taxon>Pseudomonadota</taxon>
        <taxon>Alphaproteobacteria</taxon>
        <taxon>Hyphomicrobiales</taxon>
        <taxon>Lichenihabitantaceae</taxon>
        <taxon>Lichenibacterium</taxon>
    </lineage>
</organism>
<evidence type="ECO:0000256" key="2">
    <source>
        <dbReference type="ARBA" id="ARBA00023125"/>
    </source>
</evidence>
<protein>
    <submittedName>
        <fullName evidence="6">AraC family transcriptional regulator</fullName>
    </submittedName>
</protein>
<evidence type="ECO:0000259" key="5">
    <source>
        <dbReference type="PROSITE" id="PS01124"/>
    </source>
</evidence>
<gene>
    <name evidence="6" type="ORF">D3272_10315</name>
</gene>
<dbReference type="SUPFAM" id="SSF51182">
    <property type="entry name" value="RmlC-like cupins"/>
    <property type="match status" value="1"/>
</dbReference>
<keyword evidence="7" id="KW-1185">Reference proteome</keyword>
<evidence type="ECO:0000313" key="7">
    <source>
        <dbReference type="Proteomes" id="UP000289411"/>
    </source>
</evidence>
<dbReference type="PROSITE" id="PS01124">
    <property type="entry name" value="HTH_ARAC_FAMILY_2"/>
    <property type="match status" value="1"/>
</dbReference>
<sequence length="358" mass="37778">MIDRPQFLTEGPAMALFESQVPPPDLMSELLLDMRLRGVRHRRIEITPPFGLGFGTEPGRAHFHFVAAGTVVLRDAAGEVHDLPAGTAVLLPSGGAHQVLSAEDLSTRDIGSFASVPVCDGLCDVSACAGDRGCPDNAIVFSSCMQFELGAMQGLIRLMPSVMLVGTLPDRHPEILAILKAMESEVCGRRVGFAGILARLADVVAAIIVRSWVECGCNGASGVVDALRDPRLARAIAALHRDPGRAWTVAALATEAGCSRSVFAERFQTLTGTPPLRYVAELRMRLAAQWIAQDRMAIDTVAGSLGYASQAAFSRAFKRVTGHPPGAARLPSGRATADGLESAASFSRPASRAASSPT</sequence>
<keyword evidence="1" id="KW-0805">Transcription regulation</keyword>
<dbReference type="Pfam" id="PF12852">
    <property type="entry name" value="Cupin_6"/>
    <property type="match status" value="1"/>
</dbReference>
<comment type="caution">
    <text evidence="6">The sequence shown here is derived from an EMBL/GenBank/DDBJ whole genome shotgun (WGS) entry which is preliminary data.</text>
</comment>